<evidence type="ECO:0000313" key="2">
    <source>
        <dbReference type="Proteomes" id="UP001500936"/>
    </source>
</evidence>
<proteinExistence type="predicted"/>
<gene>
    <name evidence="1" type="ORF">GCM10023187_33700</name>
</gene>
<accession>A0ABP8KM66</accession>
<protein>
    <recommendedName>
        <fullName evidence="3">DUF937 domain-containing protein</fullName>
    </recommendedName>
</protein>
<comment type="caution">
    <text evidence="1">The sequence shown here is derived from an EMBL/GenBank/DDBJ whole genome shotgun (WGS) entry which is preliminary data.</text>
</comment>
<sequence>MLDTLMNLVRDQSGDAIVNNPAIPNEQNNVAMESVMNGILGGLKQQANEGNIGGLLSTIMGQQSTSAQNPVVSGVMNNVTGQLAERLGISPQIASSVAAAVVPMVLSRLFSKATDPNDSSLDVGSIMTTATGNKQASGMDWAGMAQSAMADGKLDMNDLMRLAGGFMGGGSSGSSGQQSGGGLGGMLGGLFGGK</sequence>
<evidence type="ECO:0008006" key="3">
    <source>
        <dbReference type="Google" id="ProtNLM"/>
    </source>
</evidence>
<reference evidence="2" key="1">
    <citation type="journal article" date="2019" name="Int. J. Syst. Evol. Microbiol.">
        <title>The Global Catalogue of Microorganisms (GCM) 10K type strain sequencing project: providing services to taxonomists for standard genome sequencing and annotation.</title>
        <authorList>
            <consortium name="The Broad Institute Genomics Platform"/>
            <consortium name="The Broad Institute Genome Sequencing Center for Infectious Disease"/>
            <person name="Wu L."/>
            <person name="Ma J."/>
        </authorList>
    </citation>
    <scope>NUCLEOTIDE SEQUENCE [LARGE SCALE GENOMIC DNA]</scope>
    <source>
        <strain evidence="2">JCM 17925</strain>
    </source>
</reference>
<name>A0ABP8KM66_9BACT</name>
<organism evidence="1 2">
    <name type="scientific">Nibrella viscosa</name>
    <dbReference type="NCBI Taxonomy" id="1084524"/>
    <lineage>
        <taxon>Bacteria</taxon>
        <taxon>Pseudomonadati</taxon>
        <taxon>Bacteroidota</taxon>
        <taxon>Cytophagia</taxon>
        <taxon>Cytophagales</taxon>
        <taxon>Spirosomataceae</taxon>
        <taxon>Nibrella</taxon>
    </lineage>
</organism>
<dbReference type="RefSeq" id="WP_345269019.1">
    <property type="nucleotide sequence ID" value="NZ_BAABHB010000006.1"/>
</dbReference>
<evidence type="ECO:0000313" key="1">
    <source>
        <dbReference type="EMBL" id="GAA4409842.1"/>
    </source>
</evidence>
<keyword evidence="2" id="KW-1185">Reference proteome</keyword>
<dbReference type="Proteomes" id="UP001500936">
    <property type="component" value="Unassembled WGS sequence"/>
</dbReference>
<dbReference type="EMBL" id="BAABHB010000006">
    <property type="protein sequence ID" value="GAA4409842.1"/>
    <property type="molecule type" value="Genomic_DNA"/>
</dbReference>